<evidence type="ECO:0000256" key="2">
    <source>
        <dbReference type="SAM" id="MobiDB-lite"/>
    </source>
</evidence>
<organism evidence="5 6">
    <name type="scientific">Dictyostelium purpureum</name>
    <name type="common">Slime mold</name>
    <dbReference type="NCBI Taxonomy" id="5786"/>
    <lineage>
        <taxon>Eukaryota</taxon>
        <taxon>Amoebozoa</taxon>
        <taxon>Evosea</taxon>
        <taxon>Eumycetozoa</taxon>
        <taxon>Dictyostelia</taxon>
        <taxon>Dictyosteliales</taxon>
        <taxon>Dictyosteliaceae</taxon>
        <taxon>Dictyostelium</taxon>
    </lineage>
</organism>
<evidence type="ECO:0000256" key="3">
    <source>
        <dbReference type="SAM" id="SignalP"/>
    </source>
</evidence>
<dbReference type="SUPFAM" id="SSF57196">
    <property type="entry name" value="EGF/Laminin"/>
    <property type="match status" value="1"/>
</dbReference>
<dbReference type="InterPro" id="IPR053331">
    <property type="entry name" value="EGF-like_comC"/>
</dbReference>
<feature type="disulfide bond" evidence="1">
    <location>
        <begin position="313"/>
        <end position="322"/>
    </location>
</feature>
<dbReference type="SMART" id="SM00181">
    <property type="entry name" value="EGF"/>
    <property type="match status" value="3"/>
</dbReference>
<dbReference type="OMA" id="NGCEFTR"/>
<dbReference type="PROSITE" id="PS00022">
    <property type="entry name" value="EGF_1"/>
    <property type="match status" value="3"/>
</dbReference>
<proteinExistence type="predicted"/>
<dbReference type="PANTHER" id="PTHR24032:SF76">
    <property type="entry name" value="EGF-LIKE DOMAIN-CONTAINING PROTEIN"/>
    <property type="match status" value="1"/>
</dbReference>
<feature type="domain" description="EGF-like" evidence="4">
    <location>
        <begin position="63"/>
        <end position="95"/>
    </location>
</feature>
<evidence type="ECO:0000259" key="4">
    <source>
        <dbReference type="PROSITE" id="PS50026"/>
    </source>
</evidence>
<feature type="chain" id="PRO_5003261679" description="EGF-like domain-containing protein" evidence="3">
    <location>
        <begin position="20"/>
        <end position="494"/>
    </location>
</feature>
<dbReference type="EMBL" id="GL871009">
    <property type="protein sequence ID" value="EGC37054.1"/>
    <property type="molecule type" value="Genomic_DNA"/>
</dbReference>
<keyword evidence="3" id="KW-0732">Signal</keyword>
<dbReference type="GeneID" id="10503824"/>
<sequence length="494" mass="54094">MKFNIILFICFVLLGFSSSLVKSDISCYATCENGYCLYNQTTNIHTCICSPGYTGENCSISAPIDICSNCFYGNCTDTNSTSCNCPNGKSGQFCEFSQFFYVSSVYPAYESGGLVKLDGSFSHVHKNLSVSIGSHMCYVIEITPYIIKCNIGGFLSHSFFYDISVSQNNMEYIGHNYYKPESCVHGVFIGNECVCDNGWYGEKCEMSTVKVYSVTPVSTRGGDIYIHGFFEDITNLYFFINNTIINFNYFSSSYVIGKAPPGNGYQDLRIFNQTYGSVVFKGIGMVYFDPFLCMNNCSYNGVCNFNFSPNCQCDYNWTGEDCSIYKNSTSESGSTSDSSISPSSSASSSASFPETITCTNIGSSLSIDSYSGINCTGYGPTECVDNISGSTCSTDQEDSIIKCTVGSNWYLSKSITCRGSHIECKTSNVQCKIDLEGSFHVNNKISSSNIAVFDKNGQQQNFEQEKPSSSASTLAFNIIGLLLSSLITLSLINL</sequence>
<evidence type="ECO:0000313" key="6">
    <source>
        <dbReference type="Proteomes" id="UP000001064"/>
    </source>
</evidence>
<dbReference type="InParanoid" id="F0ZG76"/>
<gene>
    <name evidence="5" type="ORF">DICPUDRAFT_77300</name>
</gene>
<feature type="signal peptide" evidence="3">
    <location>
        <begin position="1"/>
        <end position="19"/>
    </location>
</feature>
<dbReference type="RefSeq" id="XP_003286411.1">
    <property type="nucleotide sequence ID" value="XM_003286363.1"/>
</dbReference>
<keyword evidence="1" id="KW-1015">Disulfide bond</keyword>
<dbReference type="AlphaFoldDB" id="F0ZG76"/>
<dbReference type="Gene3D" id="2.10.25.10">
    <property type="entry name" value="Laminin"/>
    <property type="match status" value="2"/>
</dbReference>
<feature type="domain" description="EGF-like" evidence="4">
    <location>
        <begin position="23"/>
        <end position="59"/>
    </location>
</feature>
<dbReference type="KEGG" id="dpp:DICPUDRAFT_77300"/>
<dbReference type="PROSITE" id="PS01186">
    <property type="entry name" value="EGF_2"/>
    <property type="match status" value="1"/>
</dbReference>
<dbReference type="OrthoDB" id="283575at2759"/>
<dbReference type="PANTHER" id="PTHR24032">
    <property type="entry name" value="EGF-LIKE DOMAIN-CONTAINING PROTEIN-RELATED-RELATED"/>
    <property type="match status" value="1"/>
</dbReference>
<name>F0ZG76_DICPU</name>
<dbReference type="Proteomes" id="UP000001064">
    <property type="component" value="Unassembled WGS sequence"/>
</dbReference>
<evidence type="ECO:0000313" key="5">
    <source>
        <dbReference type="EMBL" id="EGC37054.1"/>
    </source>
</evidence>
<accession>F0ZG76</accession>
<dbReference type="InterPro" id="IPR000742">
    <property type="entry name" value="EGF"/>
</dbReference>
<keyword evidence="1" id="KW-0245">EGF-like domain</keyword>
<feature type="disulfide bond" evidence="1">
    <location>
        <begin position="293"/>
        <end position="303"/>
    </location>
</feature>
<evidence type="ECO:0000256" key="1">
    <source>
        <dbReference type="PROSITE-ProRule" id="PRU00076"/>
    </source>
</evidence>
<dbReference type="STRING" id="5786.F0ZG76"/>
<feature type="disulfide bond" evidence="1">
    <location>
        <begin position="49"/>
        <end position="58"/>
    </location>
</feature>
<feature type="disulfide bond" evidence="1">
    <location>
        <begin position="85"/>
        <end position="94"/>
    </location>
</feature>
<reference evidence="6" key="1">
    <citation type="journal article" date="2011" name="Genome Biol.">
        <title>Comparative genomics of the social amoebae Dictyostelium discoideum and Dictyostelium purpureum.</title>
        <authorList>
            <consortium name="US DOE Joint Genome Institute (JGI-PGF)"/>
            <person name="Sucgang R."/>
            <person name="Kuo A."/>
            <person name="Tian X."/>
            <person name="Salerno W."/>
            <person name="Parikh A."/>
            <person name="Feasley C.L."/>
            <person name="Dalin E."/>
            <person name="Tu H."/>
            <person name="Huang E."/>
            <person name="Barry K."/>
            <person name="Lindquist E."/>
            <person name="Shapiro H."/>
            <person name="Bruce D."/>
            <person name="Schmutz J."/>
            <person name="Salamov A."/>
            <person name="Fey P."/>
            <person name="Gaudet P."/>
            <person name="Anjard C."/>
            <person name="Babu M.M."/>
            <person name="Basu S."/>
            <person name="Bushmanova Y."/>
            <person name="van der Wel H."/>
            <person name="Katoh-Kurasawa M."/>
            <person name="Dinh C."/>
            <person name="Coutinho P.M."/>
            <person name="Saito T."/>
            <person name="Elias M."/>
            <person name="Schaap P."/>
            <person name="Kay R.R."/>
            <person name="Henrissat B."/>
            <person name="Eichinger L."/>
            <person name="Rivero F."/>
            <person name="Putnam N.H."/>
            <person name="West C.M."/>
            <person name="Loomis W.F."/>
            <person name="Chisholm R.L."/>
            <person name="Shaulsky G."/>
            <person name="Strassmann J.E."/>
            <person name="Queller D.C."/>
            <person name="Kuspa A."/>
            <person name="Grigoriev I.V."/>
        </authorList>
    </citation>
    <scope>NUCLEOTIDE SEQUENCE [LARGE SCALE GENOMIC DNA]</scope>
    <source>
        <strain evidence="6">QSDP1</strain>
    </source>
</reference>
<protein>
    <recommendedName>
        <fullName evidence="4">EGF-like domain-containing protein</fullName>
    </recommendedName>
</protein>
<feature type="compositionally biased region" description="Low complexity" evidence="2">
    <location>
        <begin position="328"/>
        <end position="351"/>
    </location>
</feature>
<comment type="caution">
    <text evidence="1">Lacks conserved residue(s) required for the propagation of feature annotation.</text>
</comment>
<feature type="domain" description="EGF-like" evidence="4">
    <location>
        <begin position="289"/>
        <end position="323"/>
    </location>
</feature>
<dbReference type="PROSITE" id="PS50026">
    <property type="entry name" value="EGF_3"/>
    <property type="match status" value="3"/>
</dbReference>
<feature type="region of interest" description="Disordered" evidence="2">
    <location>
        <begin position="328"/>
        <end position="352"/>
    </location>
</feature>
<dbReference type="VEuPathDB" id="AmoebaDB:DICPUDRAFT_77300"/>
<keyword evidence="6" id="KW-1185">Reference proteome</keyword>